<evidence type="ECO:0000313" key="2">
    <source>
        <dbReference type="Proteomes" id="UP000615755"/>
    </source>
</evidence>
<keyword evidence="2" id="KW-1185">Reference proteome</keyword>
<proteinExistence type="predicted"/>
<name>A0ABR9ECN1_9GAMM</name>
<protein>
    <recommendedName>
        <fullName evidence="3">Orphan protein</fullName>
    </recommendedName>
</protein>
<dbReference type="Proteomes" id="UP000615755">
    <property type="component" value="Unassembled WGS sequence"/>
</dbReference>
<reference evidence="1 2" key="1">
    <citation type="submission" date="2015-03" db="EMBL/GenBank/DDBJ databases">
        <title>Genome sequence of Pseudoalteromonas aurantia.</title>
        <authorList>
            <person name="Xie B.-B."/>
            <person name="Rong J.-C."/>
            <person name="Qin Q.-L."/>
            <person name="Zhang Y.-Z."/>
        </authorList>
    </citation>
    <scope>NUCLEOTIDE SEQUENCE [LARGE SCALE GENOMIC DNA]</scope>
    <source>
        <strain evidence="1 2">208</strain>
    </source>
</reference>
<gene>
    <name evidence="1" type="ORF">PAUR_a2422</name>
</gene>
<evidence type="ECO:0008006" key="3">
    <source>
        <dbReference type="Google" id="ProtNLM"/>
    </source>
</evidence>
<comment type="caution">
    <text evidence="1">The sequence shown here is derived from an EMBL/GenBank/DDBJ whole genome shotgun (WGS) entry which is preliminary data.</text>
</comment>
<evidence type="ECO:0000313" key="1">
    <source>
        <dbReference type="EMBL" id="MBE0368742.1"/>
    </source>
</evidence>
<dbReference type="EMBL" id="AQGV01000012">
    <property type="protein sequence ID" value="MBE0368742.1"/>
    <property type="molecule type" value="Genomic_DNA"/>
</dbReference>
<sequence>MQKQQTNAFWLKALEITISNTGTLILFGHFKMRDLSNTMS</sequence>
<organism evidence="1 2">
    <name type="scientific">Pseudoalteromonas aurantia 208</name>
    <dbReference type="NCBI Taxonomy" id="1314867"/>
    <lineage>
        <taxon>Bacteria</taxon>
        <taxon>Pseudomonadati</taxon>
        <taxon>Pseudomonadota</taxon>
        <taxon>Gammaproteobacteria</taxon>
        <taxon>Alteromonadales</taxon>
        <taxon>Pseudoalteromonadaceae</taxon>
        <taxon>Pseudoalteromonas</taxon>
    </lineage>
</organism>
<accession>A0ABR9ECN1</accession>